<dbReference type="SUPFAM" id="SSF50729">
    <property type="entry name" value="PH domain-like"/>
    <property type="match status" value="1"/>
</dbReference>
<dbReference type="InterPro" id="IPR006020">
    <property type="entry name" value="PTB/PI_dom"/>
</dbReference>
<dbReference type="GO" id="GO:0005737">
    <property type="term" value="C:cytoplasm"/>
    <property type="evidence" value="ECO:0007669"/>
    <property type="project" value="TreeGrafter"/>
</dbReference>
<feature type="domain" description="PID" evidence="1">
    <location>
        <begin position="73"/>
        <end position="204"/>
    </location>
</feature>
<dbReference type="Pfam" id="PF00640">
    <property type="entry name" value="PID"/>
    <property type="match status" value="1"/>
</dbReference>
<name>A0A915DER8_9BILA</name>
<dbReference type="PANTHER" id="PTHR47695:SF3">
    <property type="entry name" value="PID DOMAIN-CONTAINING PROTEIN"/>
    <property type="match status" value="1"/>
</dbReference>
<keyword evidence="2" id="KW-1185">Reference proteome</keyword>
<dbReference type="PROSITE" id="PS01179">
    <property type="entry name" value="PID"/>
    <property type="match status" value="1"/>
</dbReference>
<dbReference type="SMART" id="SM00462">
    <property type="entry name" value="PTB"/>
    <property type="match status" value="1"/>
</dbReference>
<reference evidence="3" key="1">
    <citation type="submission" date="2022-11" db="UniProtKB">
        <authorList>
            <consortium name="WormBaseParasite"/>
        </authorList>
    </citation>
    <scope>IDENTIFICATION</scope>
</reference>
<accession>A0A915DER8</accession>
<sequence length="338" mass="38480">MFPQQSKAIEDKSFDSASIDSPNSIIKASPGRTVKWNLSKLKKTSVKAKDWMKFFLQSDDMACNDPFRFHGVGVNFKGKLIGEREVAEARGDEMCVEAMRVVKSNAISSGQHKQRIILNVSIKGLRIDYDKTGTVYEEFPVTKISFVTRDMTDARAFSFVVVSAEEKYKFYAIKTTQTADHAVLSIRDMFQVVFEMKKQELEEAKWNHTAAEEQSVKCLGQGCDQLQCIPSMPEDCSNSSELFDVDLEMHSNQMDRLQRFEQQILSTVPTHSSSNDQNMVSIKWQMNLLAEKNANEAPCEIARGYRSEKTTLIDHPKWNEPKEKTSLDDALINIYKTL</sequence>
<dbReference type="WBParaSite" id="jg18666">
    <property type="protein sequence ID" value="jg18666"/>
    <property type="gene ID" value="jg18666"/>
</dbReference>
<protein>
    <submittedName>
        <fullName evidence="3">PID domain-containing protein</fullName>
    </submittedName>
</protein>
<proteinExistence type="predicted"/>
<evidence type="ECO:0000313" key="2">
    <source>
        <dbReference type="Proteomes" id="UP000887574"/>
    </source>
</evidence>
<dbReference type="PANTHER" id="PTHR47695">
    <property type="entry name" value="PID DOMAIN-CONTAINING PROTEIN"/>
    <property type="match status" value="1"/>
</dbReference>
<dbReference type="Proteomes" id="UP000887574">
    <property type="component" value="Unplaced"/>
</dbReference>
<evidence type="ECO:0000313" key="3">
    <source>
        <dbReference type="WBParaSite" id="jg18666"/>
    </source>
</evidence>
<evidence type="ECO:0000259" key="1">
    <source>
        <dbReference type="PROSITE" id="PS01179"/>
    </source>
</evidence>
<dbReference type="AlphaFoldDB" id="A0A915DER8"/>
<organism evidence="2 3">
    <name type="scientific">Ditylenchus dipsaci</name>
    <dbReference type="NCBI Taxonomy" id="166011"/>
    <lineage>
        <taxon>Eukaryota</taxon>
        <taxon>Metazoa</taxon>
        <taxon>Ecdysozoa</taxon>
        <taxon>Nematoda</taxon>
        <taxon>Chromadorea</taxon>
        <taxon>Rhabditida</taxon>
        <taxon>Tylenchina</taxon>
        <taxon>Tylenchomorpha</taxon>
        <taxon>Sphaerularioidea</taxon>
        <taxon>Anguinidae</taxon>
        <taxon>Anguininae</taxon>
        <taxon>Ditylenchus</taxon>
    </lineage>
</organism>
<dbReference type="InterPro" id="IPR011993">
    <property type="entry name" value="PH-like_dom_sf"/>
</dbReference>
<dbReference type="Gene3D" id="2.30.29.30">
    <property type="entry name" value="Pleckstrin-homology domain (PH domain)/Phosphotyrosine-binding domain (PTB)"/>
    <property type="match status" value="1"/>
</dbReference>